<evidence type="ECO:0000256" key="1">
    <source>
        <dbReference type="SAM" id="SignalP"/>
    </source>
</evidence>
<keyword evidence="1" id="KW-0732">Signal</keyword>
<keyword evidence="3" id="KW-1185">Reference proteome</keyword>
<dbReference type="Proteomes" id="UP001208017">
    <property type="component" value="Unassembled WGS sequence"/>
</dbReference>
<sequence length="165" mass="19236">MRVFRWTKQMVLLLCCAMLFAGCSVGTASPIYTKETIVTTLKEYGVLAHYPVSQGNGRLLLKAKGERHFLQIDYFDHYRLDDVWVEVYLYPSDTEAYEDSLALRKMFEERFRHDEKIARLQGKTLERSPLPLFQHGNLILFSPGIGADEEMMKRITDTFGKIRYE</sequence>
<organism evidence="2 3">
    <name type="scientific">Tumebacillus lacus</name>
    <dbReference type="NCBI Taxonomy" id="2995335"/>
    <lineage>
        <taxon>Bacteria</taxon>
        <taxon>Bacillati</taxon>
        <taxon>Bacillota</taxon>
        <taxon>Bacilli</taxon>
        <taxon>Bacillales</taxon>
        <taxon>Alicyclobacillaceae</taxon>
        <taxon>Tumebacillus</taxon>
    </lineage>
</organism>
<feature type="chain" id="PRO_5045288485" description="DUF4358 domain-containing protein" evidence="1">
    <location>
        <begin position="29"/>
        <end position="165"/>
    </location>
</feature>
<dbReference type="PROSITE" id="PS51257">
    <property type="entry name" value="PROKAR_LIPOPROTEIN"/>
    <property type="match status" value="1"/>
</dbReference>
<evidence type="ECO:0000313" key="2">
    <source>
        <dbReference type="EMBL" id="MCX7569908.1"/>
    </source>
</evidence>
<comment type="caution">
    <text evidence="2">The sequence shown here is derived from an EMBL/GenBank/DDBJ whole genome shotgun (WGS) entry which is preliminary data.</text>
</comment>
<dbReference type="RefSeq" id="WP_267151157.1">
    <property type="nucleotide sequence ID" value="NZ_JAPMLT010000003.1"/>
</dbReference>
<evidence type="ECO:0000313" key="3">
    <source>
        <dbReference type="Proteomes" id="UP001208017"/>
    </source>
</evidence>
<evidence type="ECO:0008006" key="4">
    <source>
        <dbReference type="Google" id="ProtNLM"/>
    </source>
</evidence>
<reference evidence="2 3" key="1">
    <citation type="submission" date="2022-11" db="EMBL/GenBank/DDBJ databases">
        <title>Study of microbial diversity in lake waters.</title>
        <authorList>
            <person name="Zhang J."/>
        </authorList>
    </citation>
    <scope>NUCLEOTIDE SEQUENCE [LARGE SCALE GENOMIC DNA]</scope>
    <source>
        <strain evidence="2 3">DT12</strain>
    </source>
</reference>
<feature type="signal peptide" evidence="1">
    <location>
        <begin position="1"/>
        <end position="28"/>
    </location>
</feature>
<gene>
    <name evidence="2" type="ORF">OS242_08015</name>
</gene>
<proteinExistence type="predicted"/>
<dbReference type="EMBL" id="JAPMLT010000003">
    <property type="protein sequence ID" value="MCX7569908.1"/>
    <property type="molecule type" value="Genomic_DNA"/>
</dbReference>
<name>A0ABT3WZ25_9BACL</name>
<protein>
    <recommendedName>
        <fullName evidence="4">DUF4358 domain-containing protein</fullName>
    </recommendedName>
</protein>
<accession>A0ABT3WZ25</accession>